<dbReference type="EMBL" id="CAFBMH010000131">
    <property type="protein sequence ID" value="CAB4929146.1"/>
    <property type="molecule type" value="Genomic_DNA"/>
</dbReference>
<dbReference type="InterPro" id="IPR036291">
    <property type="entry name" value="NAD(P)-bd_dom_sf"/>
</dbReference>
<organism evidence="5">
    <name type="scientific">freshwater metagenome</name>
    <dbReference type="NCBI Taxonomy" id="449393"/>
    <lineage>
        <taxon>unclassified sequences</taxon>
        <taxon>metagenomes</taxon>
        <taxon>ecological metagenomes</taxon>
    </lineage>
</organism>
<evidence type="ECO:0000313" key="5">
    <source>
        <dbReference type="EMBL" id="CAB4929146.1"/>
    </source>
</evidence>
<dbReference type="EMBL" id="CAFBOS010000016">
    <property type="protein sequence ID" value="CAB4982193.1"/>
    <property type="molecule type" value="Genomic_DNA"/>
</dbReference>
<feature type="domain" description="Ketoreductase" evidence="3">
    <location>
        <begin position="4"/>
        <end position="177"/>
    </location>
</feature>
<protein>
    <submittedName>
        <fullName evidence="5">Unannotated protein</fullName>
    </submittedName>
</protein>
<dbReference type="EMBL" id="CAEZYR010000033">
    <property type="protein sequence ID" value="CAB4740441.1"/>
    <property type="molecule type" value="Genomic_DNA"/>
</dbReference>
<sequence length="285" mass="30064">MAEDVVLITGCSSGIGRATAEQFLAAGATVYATARRIESLAPLAELGCRTRALDVTDEVSMMAGVRAIEDEHGAIDVLVNNAGYGQQGALEVTSLDRFRAQFETNVFGVIRLCQLALPAMRAKGSGRIVLVSSMGGRITFPGGSAYHASKYALEAIGDVLRFEVARFGVSVVLVEPGLVATDYGRAALADLAGSEVEGPYATFTTGVRSALEASFRGEVEGTSTADEVARAIMAAATDTPPHARYVVGAMAEQLIALRGQMSDGQWDEMMTTMYPQPQPQPQPQP</sequence>
<dbReference type="PANTHER" id="PTHR44169">
    <property type="entry name" value="NADPH-DEPENDENT 1-ACYLDIHYDROXYACETONE PHOSPHATE REDUCTASE"/>
    <property type="match status" value="1"/>
</dbReference>
<dbReference type="AlphaFoldDB" id="A0A6J7IEY7"/>
<proteinExistence type="inferred from homology"/>
<keyword evidence="2" id="KW-0560">Oxidoreductase</keyword>
<dbReference type="PRINTS" id="PR00081">
    <property type="entry name" value="GDHRDH"/>
</dbReference>
<gene>
    <name evidence="4" type="ORF">UFOPK2754_01125</name>
    <name evidence="5" type="ORF">UFOPK3543_02550</name>
    <name evidence="6" type="ORF">UFOPK3967_00430</name>
</gene>
<evidence type="ECO:0000256" key="2">
    <source>
        <dbReference type="ARBA" id="ARBA00023002"/>
    </source>
</evidence>
<name>A0A6J7IEY7_9ZZZZ</name>
<reference evidence="5" key="1">
    <citation type="submission" date="2020-05" db="EMBL/GenBank/DDBJ databases">
        <authorList>
            <person name="Chiriac C."/>
            <person name="Salcher M."/>
            <person name="Ghai R."/>
            <person name="Kavagutti S V."/>
        </authorList>
    </citation>
    <scope>NUCLEOTIDE SEQUENCE</scope>
</reference>
<dbReference type="InterPro" id="IPR057326">
    <property type="entry name" value="KR_dom"/>
</dbReference>
<dbReference type="InterPro" id="IPR002347">
    <property type="entry name" value="SDR_fam"/>
</dbReference>
<dbReference type="Pfam" id="PF00106">
    <property type="entry name" value="adh_short"/>
    <property type="match status" value="1"/>
</dbReference>
<accession>A0A6J7IEY7</accession>
<evidence type="ECO:0000313" key="6">
    <source>
        <dbReference type="EMBL" id="CAB4982193.1"/>
    </source>
</evidence>
<dbReference type="Gene3D" id="3.40.50.720">
    <property type="entry name" value="NAD(P)-binding Rossmann-like Domain"/>
    <property type="match status" value="1"/>
</dbReference>
<dbReference type="CDD" id="cd05374">
    <property type="entry name" value="17beta-HSD-like_SDR_c"/>
    <property type="match status" value="1"/>
</dbReference>
<dbReference type="GO" id="GO:0016491">
    <property type="term" value="F:oxidoreductase activity"/>
    <property type="evidence" value="ECO:0007669"/>
    <property type="project" value="UniProtKB-KW"/>
</dbReference>
<dbReference type="SUPFAM" id="SSF51735">
    <property type="entry name" value="NAD(P)-binding Rossmann-fold domains"/>
    <property type="match status" value="1"/>
</dbReference>
<comment type="similarity">
    <text evidence="1">Belongs to the short-chain dehydrogenases/reductases (SDR) family.</text>
</comment>
<dbReference type="PANTHER" id="PTHR44169:SF6">
    <property type="entry name" value="NADPH-DEPENDENT 1-ACYLDIHYDROXYACETONE PHOSPHATE REDUCTASE"/>
    <property type="match status" value="1"/>
</dbReference>
<evidence type="ECO:0000259" key="3">
    <source>
        <dbReference type="SMART" id="SM00822"/>
    </source>
</evidence>
<evidence type="ECO:0000256" key="1">
    <source>
        <dbReference type="ARBA" id="ARBA00006484"/>
    </source>
</evidence>
<evidence type="ECO:0000313" key="4">
    <source>
        <dbReference type="EMBL" id="CAB4740441.1"/>
    </source>
</evidence>
<dbReference type="PRINTS" id="PR00080">
    <property type="entry name" value="SDRFAMILY"/>
</dbReference>
<dbReference type="SMART" id="SM00822">
    <property type="entry name" value="PKS_KR"/>
    <property type="match status" value="1"/>
</dbReference>